<reference evidence="1 2" key="1">
    <citation type="submission" date="2015-11" db="EMBL/GenBank/DDBJ databases">
        <authorList>
            <person name="Varghese N."/>
        </authorList>
    </citation>
    <scope>NUCLEOTIDE SEQUENCE [LARGE SCALE GENOMIC DNA]</scope>
    <source>
        <strain evidence="1 2">JGI-25</strain>
    </source>
</reference>
<dbReference type="EMBL" id="CZVV01000074">
    <property type="protein sequence ID" value="CUT02762.1"/>
    <property type="molecule type" value="Genomic_DNA"/>
</dbReference>
<dbReference type="Proteomes" id="UP000243105">
    <property type="component" value="Unassembled WGS sequence"/>
</dbReference>
<dbReference type="AlphaFoldDB" id="A0A916LJW3"/>
<comment type="caution">
    <text evidence="1">The sequence shown here is derived from an EMBL/GenBank/DDBJ whole genome shotgun (WGS) entry which is preliminary data.</text>
</comment>
<gene>
    <name evidence="1" type="ORF">JGI25_01117</name>
</gene>
<organism evidence="1 2">
    <name type="scientific">Kryptobacter tengchongensis</name>
    <dbReference type="NCBI Taxonomy" id="1643429"/>
    <lineage>
        <taxon>Bacteria</taxon>
        <taxon>Pseudomonadati</taxon>
        <taxon>Candidatus Kryptoniota</taxon>
        <taxon>Candidatus Kryptobacter</taxon>
    </lineage>
</organism>
<name>A0A916LJW3_KRYT1</name>
<feature type="non-terminal residue" evidence="1">
    <location>
        <position position="51"/>
    </location>
</feature>
<accession>A0A916LJW3</accession>
<sequence length="51" mass="5613">MSLISGDEVKDLRSKFHVIENFVEPEFFKSTVGGSKVGKIVSFIGRVVGIK</sequence>
<evidence type="ECO:0000313" key="1">
    <source>
        <dbReference type="EMBL" id="CUT02762.1"/>
    </source>
</evidence>
<protein>
    <submittedName>
        <fullName evidence="1">Uncharacterized protein</fullName>
    </submittedName>
</protein>
<evidence type="ECO:0000313" key="2">
    <source>
        <dbReference type="Proteomes" id="UP000243105"/>
    </source>
</evidence>
<proteinExistence type="predicted"/>